<dbReference type="GO" id="GO:0043137">
    <property type="term" value="P:DNA replication, removal of RNA primer"/>
    <property type="evidence" value="ECO:0007669"/>
    <property type="project" value="TreeGrafter"/>
</dbReference>
<dbReference type="AlphaFoldDB" id="A0A1F7HKE1"/>
<comment type="subcellular location">
    <subcellularLocation>
        <location evidence="4">Cytoplasm</location>
    </subcellularLocation>
</comment>
<dbReference type="Proteomes" id="UP000178098">
    <property type="component" value="Unassembled WGS sequence"/>
</dbReference>
<dbReference type="EMBL" id="MFZT01000011">
    <property type="protein sequence ID" value="OGK31680.1"/>
    <property type="molecule type" value="Genomic_DNA"/>
</dbReference>
<dbReference type="EC" id="3.1.26.4" evidence="13"/>
<dbReference type="PANTHER" id="PTHR10954">
    <property type="entry name" value="RIBONUCLEASE H2 SUBUNIT A"/>
    <property type="match status" value="1"/>
</dbReference>
<evidence type="ECO:0000313" key="16">
    <source>
        <dbReference type="Proteomes" id="UP000178098"/>
    </source>
</evidence>
<evidence type="ECO:0000256" key="3">
    <source>
        <dbReference type="ARBA" id="ARBA00004065"/>
    </source>
</evidence>
<evidence type="ECO:0000256" key="1">
    <source>
        <dbReference type="ARBA" id="ARBA00000077"/>
    </source>
</evidence>
<comment type="catalytic activity">
    <reaction evidence="1 12 13">
        <text>Endonucleolytic cleavage to 5'-phosphomonoester.</text>
        <dbReference type="EC" id="3.1.26.4"/>
    </reaction>
</comment>
<comment type="cofactor">
    <cofactor evidence="12">
        <name>Mn(2+)</name>
        <dbReference type="ChEBI" id="CHEBI:29035"/>
    </cofactor>
    <cofactor evidence="12">
        <name>Mg(2+)</name>
        <dbReference type="ChEBI" id="CHEBI:18420"/>
    </cofactor>
    <text evidence="12">Manganese or magnesium. Binds 1 divalent metal ion per monomer in the absence of substrate. May bind a second metal ion after substrate binding.</text>
</comment>
<comment type="cofactor">
    <cofactor evidence="2">
        <name>Mg(2+)</name>
        <dbReference type="ChEBI" id="CHEBI:18420"/>
    </cofactor>
</comment>
<comment type="caution">
    <text evidence="15">The sequence shown here is derived from an EMBL/GenBank/DDBJ whole genome shotgun (WGS) entry which is preliminary data.</text>
</comment>
<feature type="binding site" evidence="12">
    <location>
        <position position="116"/>
    </location>
    <ligand>
        <name>a divalent metal cation</name>
        <dbReference type="ChEBI" id="CHEBI:60240"/>
    </ligand>
</feature>
<evidence type="ECO:0000256" key="4">
    <source>
        <dbReference type="ARBA" id="ARBA00004496"/>
    </source>
</evidence>
<keyword evidence="8 12" id="KW-0479">Metal-binding</keyword>
<evidence type="ECO:0000256" key="2">
    <source>
        <dbReference type="ARBA" id="ARBA00001946"/>
    </source>
</evidence>
<dbReference type="PANTHER" id="PTHR10954:SF18">
    <property type="entry name" value="RIBONUCLEASE HII"/>
    <property type="match status" value="1"/>
</dbReference>
<dbReference type="GO" id="GO:0004523">
    <property type="term" value="F:RNA-DNA hybrid ribonuclease activity"/>
    <property type="evidence" value="ECO:0007669"/>
    <property type="project" value="UniProtKB-UniRule"/>
</dbReference>
<dbReference type="GO" id="GO:0005737">
    <property type="term" value="C:cytoplasm"/>
    <property type="evidence" value="ECO:0007669"/>
    <property type="project" value="UniProtKB-SubCell"/>
</dbReference>
<comment type="similarity">
    <text evidence="5 13">Belongs to the RNase HII family.</text>
</comment>
<evidence type="ECO:0000259" key="14">
    <source>
        <dbReference type="PROSITE" id="PS51975"/>
    </source>
</evidence>
<evidence type="ECO:0000256" key="8">
    <source>
        <dbReference type="ARBA" id="ARBA00022723"/>
    </source>
</evidence>
<dbReference type="InterPro" id="IPR001352">
    <property type="entry name" value="RNase_HII/HIII"/>
</dbReference>
<dbReference type="InterPro" id="IPR012337">
    <property type="entry name" value="RNaseH-like_sf"/>
</dbReference>
<keyword evidence="11" id="KW-0464">Manganese</keyword>
<evidence type="ECO:0000313" key="15">
    <source>
        <dbReference type="EMBL" id="OGK31680.1"/>
    </source>
</evidence>
<evidence type="ECO:0000256" key="11">
    <source>
        <dbReference type="ARBA" id="ARBA00023211"/>
    </source>
</evidence>
<dbReference type="CDD" id="cd07182">
    <property type="entry name" value="RNase_HII_bacteria_HII_like"/>
    <property type="match status" value="1"/>
</dbReference>
<dbReference type="PROSITE" id="PS51975">
    <property type="entry name" value="RNASE_H_2"/>
    <property type="match status" value="1"/>
</dbReference>
<dbReference type="GO" id="GO:0006298">
    <property type="term" value="P:mismatch repair"/>
    <property type="evidence" value="ECO:0007669"/>
    <property type="project" value="TreeGrafter"/>
</dbReference>
<protein>
    <recommendedName>
        <fullName evidence="13">Ribonuclease</fullName>
        <ecNumber evidence="13">3.1.26.4</ecNumber>
    </recommendedName>
</protein>
<gene>
    <name evidence="15" type="ORF">A3D08_02505</name>
</gene>
<dbReference type="InterPro" id="IPR036397">
    <property type="entry name" value="RNaseH_sf"/>
</dbReference>
<feature type="domain" description="RNase H type-2" evidence="14">
    <location>
        <begin position="12"/>
        <end position="201"/>
    </location>
</feature>
<dbReference type="InterPro" id="IPR022898">
    <property type="entry name" value="RNase_HII"/>
</dbReference>
<keyword evidence="6" id="KW-0963">Cytoplasm</keyword>
<dbReference type="SUPFAM" id="SSF53098">
    <property type="entry name" value="Ribonuclease H-like"/>
    <property type="match status" value="1"/>
</dbReference>
<evidence type="ECO:0000256" key="12">
    <source>
        <dbReference type="PROSITE-ProRule" id="PRU01319"/>
    </source>
</evidence>
<accession>A0A1F7HKE1</accession>
<dbReference type="InterPro" id="IPR024567">
    <property type="entry name" value="RNase_HII/HIII_dom"/>
</dbReference>
<reference evidence="15 16" key="1">
    <citation type="journal article" date="2016" name="Nat. Commun.">
        <title>Thousands of microbial genomes shed light on interconnected biogeochemical processes in an aquifer system.</title>
        <authorList>
            <person name="Anantharaman K."/>
            <person name="Brown C.T."/>
            <person name="Hug L.A."/>
            <person name="Sharon I."/>
            <person name="Castelle C.J."/>
            <person name="Probst A.J."/>
            <person name="Thomas B.C."/>
            <person name="Singh A."/>
            <person name="Wilkins M.J."/>
            <person name="Karaoz U."/>
            <person name="Brodie E.L."/>
            <person name="Williams K.H."/>
            <person name="Hubbard S.S."/>
            <person name="Banfield J.F."/>
        </authorList>
    </citation>
    <scope>NUCLEOTIDE SEQUENCE [LARGE SCALE GENOMIC DNA]</scope>
</reference>
<dbReference type="GO" id="GO:0032299">
    <property type="term" value="C:ribonuclease H2 complex"/>
    <property type="evidence" value="ECO:0007669"/>
    <property type="project" value="TreeGrafter"/>
</dbReference>
<evidence type="ECO:0000256" key="7">
    <source>
        <dbReference type="ARBA" id="ARBA00022722"/>
    </source>
</evidence>
<dbReference type="Pfam" id="PF01351">
    <property type="entry name" value="RNase_HII"/>
    <property type="match status" value="1"/>
</dbReference>
<dbReference type="GO" id="GO:0046872">
    <property type="term" value="F:metal ion binding"/>
    <property type="evidence" value="ECO:0007669"/>
    <property type="project" value="UniProtKB-KW"/>
</dbReference>
<evidence type="ECO:0000256" key="13">
    <source>
        <dbReference type="RuleBase" id="RU003515"/>
    </source>
</evidence>
<evidence type="ECO:0000256" key="5">
    <source>
        <dbReference type="ARBA" id="ARBA00007383"/>
    </source>
</evidence>
<dbReference type="GO" id="GO:0003723">
    <property type="term" value="F:RNA binding"/>
    <property type="evidence" value="ECO:0007669"/>
    <property type="project" value="UniProtKB-UniRule"/>
</dbReference>
<proteinExistence type="inferred from homology"/>
<keyword evidence="10 12" id="KW-0378">Hydrolase</keyword>
<evidence type="ECO:0000256" key="10">
    <source>
        <dbReference type="ARBA" id="ARBA00022801"/>
    </source>
</evidence>
<sequence length="201" mass="22376">MMTFSQEESRGKHVIGIDEVGRGALAGPICACACILETNLSFHKNFTIRDSKTMTPRQREKTAAWLQKNSMSFIAECDAQTIDEIGISEANKFVLKTVAEAAIQHVNDPETKVFVDYFTLSGIATISVPKAERIHISVASASILAKVYRDSHMKELAQGYPHYGWYTNMGYGTASHREAIKIFGLSPKHRRTFTSSFVKQP</sequence>
<feature type="binding site" evidence="12">
    <location>
        <position position="18"/>
    </location>
    <ligand>
        <name>a divalent metal cation</name>
        <dbReference type="ChEBI" id="CHEBI:60240"/>
    </ligand>
</feature>
<evidence type="ECO:0000256" key="6">
    <source>
        <dbReference type="ARBA" id="ARBA00022490"/>
    </source>
</evidence>
<keyword evidence="7 12" id="KW-0540">Nuclease</keyword>
<organism evidence="15 16">
    <name type="scientific">Candidatus Roizmanbacteria bacterium RIFCSPHIGHO2_02_FULL_43_11</name>
    <dbReference type="NCBI Taxonomy" id="1802043"/>
    <lineage>
        <taxon>Bacteria</taxon>
        <taxon>Candidatus Roizmaniibacteriota</taxon>
    </lineage>
</organism>
<evidence type="ECO:0000256" key="9">
    <source>
        <dbReference type="ARBA" id="ARBA00022759"/>
    </source>
</evidence>
<keyword evidence="9 12" id="KW-0255">Endonuclease</keyword>
<feature type="binding site" evidence="12">
    <location>
        <position position="19"/>
    </location>
    <ligand>
        <name>a divalent metal cation</name>
        <dbReference type="ChEBI" id="CHEBI:60240"/>
    </ligand>
</feature>
<name>A0A1F7HKE1_9BACT</name>
<comment type="function">
    <text evidence="3 13">Endonuclease that specifically degrades the RNA of RNA-DNA hybrids.</text>
</comment>
<dbReference type="Gene3D" id="3.30.420.10">
    <property type="entry name" value="Ribonuclease H-like superfamily/Ribonuclease H"/>
    <property type="match status" value="1"/>
</dbReference>